<dbReference type="EMBL" id="QRHW01000034">
    <property type="protein sequence ID" value="RHG04350.1"/>
    <property type="molecule type" value="Genomic_DNA"/>
</dbReference>
<dbReference type="Gene3D" id="3.40.1350.10">
    <property type="match status" value="1"/>
</dbReference>
<dbReference type="HAMAP" id="MF_00048">
    <property type="entry name" value="UPF0102"/>
    <property type="match status" value="1"/>
</dbReference>
<evidence type="ECO:0000313" key="3">
    <source>
        <dbReference type="EMBL" id="CUP46348.1"/>
    </source>
</evidence>
<evidence type="ECO:0000256" key="1">
    <source>
        <dbReference type="ARBA" id="ARBA00006738"/>
    </source>
</evidence>
<accession>A0A174NI88</accession>
<organism evidence="3 5">
    <name type="scientific">Dorea longicatena</name>
    <dbReference type="NCBI Taxonomy" id="88431"/>
    <lineage>
        <taxon>Bacteria</taxon>
        <taxon>Bacillati</taxon>
        <taxon>Bacillota</taxon>
        <taxon>Clostridia</taxon>
        <taxon>Lachnospirales</taxon>
        <taxon>Lachnospiraceae</taxon>
        <taxon>Dorea</taxon>
    </lineage>
</organism>
<gene>
    <name evidence="4" type="ORF">DW641_14045</name>
    <name evidence="3" type="ORF">ERS852526_01208</name>
</gene>
<dbReference type="NCBIfam" id="NF009150">
    <property type="entry name" value="PRK12497.1-3"/>
    <property type="match status" value="1"/>
</dbReference>
<dbReference type="Pfam" id="PF02021">
    <property type="entry name" value="UPF0102"/>
    <property type="match status" value="1"/>
</dbReference>
<sequence length="125" mass="14241">MAGDTGRERKNNRETGSHYERLAGAYLEQEGYEILEYNYRCKTGEIDIIAREAGYLVFCEVKYRASDKKGHPAEAVNPAKQRTISKSALCYMTVNGIDEVPCRFDVVSIENHEVTLYRNAFDYTG</sequence>
<dbReference type="InterPro" id="IPR003509">
    <property type="entry name" value="UPF0102_YraN-like"/>
</dbReference>
<dbReference type="InterPro" id="IPR011856">
    <property type="entry name" value="tRNA_endonuc-like_dom_sf"/>
</dbReference>
<reference evidence="4 6" key="2">
    <citation type="submission" date="2018-08" db="EMBL/GenBank/DDBJ databases">
        <title>A genome reference for cultivated species of the human gut microbiota.</title>
        <authorList>
            <person name="Zou Y."/>
            <person name="Xue W."/>
            <person name="Luo G."/>
        </authorList>
    </citation>
    <scope>NUCLEOTIDE SEQUENCE [LARGE SCALE GENOMIC DNA]</scope>
    <source>
        <strain evidence="4 6">AM23-13</strain>
    </source>
</reference>
<evidence type="ECO:0000256" key="2">
    <source>
        <dbReference type="HAMAP-Rule" id="MF_00048"/>
    </source>
</evidence>
<evidence type="ECO:0000313" key="4">
    <source>
        <dbReference type="EMBL" id="RHG04350.1"/>
    </source>
</evidence>
<dbReference type="Proteomes" id="UP000284112">
    <property type="component" value="Unassembled WGS sequence"/>
</dbReference>
<dbReference type="EMBL" id="CZAY01000007">
    <property type="protein sequence ID" value="CUP46348.1"/>
    <property type="molecule type" value="Genomic_DNA"/>
</dbReference>
<dbReference type="NCBIfam" id="TIGR00252">
    <property type="entry name" value="YraN family protein"/>
    <property type="match status" value="1"/>
</dbReference>
<dbReference type="PANTHER" id="PTHR34039:SF1">
    <property type="entry name" value="UPF0102 PROTEIN YRAN"/>
    <property type="match status" value="1"/>
</dbReference>
<dbReference type="SUPFAM" id="SSF52980">
    <property type="entry name" value="Restriction endonuclease-like"/>
    <property type="match status" value="1"/>
</dbReference>
<reference evidence="3 5" key="1">
    <citation type="submission" date="2015-09" db="EMBL/GenBank/DDBJ databases">
        <authorList>
            <consortium name="Pathogen Informatics"/>
        </authorList>
    </citation>
    <scope>NUCLEOTIDE SEQUENCE [LARGE SCALE GENOMIC DNA]</scope>
    <source>
        <strain evidence="3 5">2789STDY5834914</strain>
    </source>
</reference>
<proteinExistence type="inferred from homology"/>
<comment type="similarity">
    <text evidence="1 2">Belongs to the UPF0102 family.</text>
</comment>
<dbReference type="CDD" id="cd20736">
    <property type="entry name" value="PoNe_Nuclease"/>
    <property type="match status" value="1"/>
</dbReference>
<dbReference type="AlphaFoldDB" id="A0A174NI88"/>
<dbReference type="InterPro" id="IPR011335">
    <property type="entry name" value="Restrct_endonuc-II-like"/>
</dbReference>
<dbReference type="RefSeq" id="WP_055282654.1">
    <property type="nucleotide sequence ID" value="NZ_CP100126.1"/>
</dbReference>
<dbReference type="Proteomes" id="UP000095485">
    <property type="component" value="Unassembled WGS sequence"/>
</dbReference>
<evidence type="ECO:0000313" key="5">
    <source>
        <dbReference type="Proteomes" id="UP000095485"/>
    </source>
</evidence>
<dbReference type="OrthoDB" id="9802516at2"/>
<dbReference type="PANTHER" id="PTHR34039">
    <property type="entry name" value="UPF0102 PROTEIN YRAN"/>
    <property type="match status" value="1"/>
</dbReference>
<name>A0A174NI88_9FIRM</name>
<protein>
    <recommendedName>
        <fullName evidence="2">UPF0102 protein DW641_14045</fullName>
    </recommendedName>
</protein>
<dbReference type="GO" id="GO:0003676">
    <property type="term" value="F:nucleic acid binding"/>
    <property type="evidence" value="ECO:0007669"/>
    <property type="project" value="InterPro"/>
</dbReference>
<evidence type="ECO:0000313" key="6">
    <source>
        <dbReference type="Proteomes" id="UP000284112"/>
    </source>
</evidence>
<dbReference type="GeneID" id="96228499"/>